<dbReference type="AlphaFoldDB" id="A0AAU9W4P7"/>
<feature type="non-terminal residue" evidence="7">
    <location>
        <position position="1"/>
    </location>
</feature>
<dbReference type="EMBL" id="CALNXJ010000006">
    <property type="protein sequence ID" value="CAH3042424.1"/>
    <property type="molecule type" value="Genomic_DNA"/>
</dbReference>
<dbReference type="Proteomes" id="UP001159428">
    <property type="component" value="Unassembled WGS sequence"/>
</dbReference>
<protein>
    <recommendedName>
        <fullName evidence="6">HMG box domain-containing protein</fullName>
    </recommendedName>
</protein>
<feature type="region of interest" description="Disordered" evidence="5">
    <location>
        <begin position="1"/>
        <end position="21"/>
    </location>
</feature>
<proteinExistence type="predicted"/>
<feature type="DNA-binding region" description="HMG box" evidence="4">
    <location>
        <begin position="27"/>
        <end position="95"/>
    </location>
</feature>
<dbReference type="PROSITE" id="PS50118">
    <property type="entry name" value="HMG_BOX_2"/>
    <property type="match status" value="1"/>
</dbReference>
<feature type="region of interest" description="Disordered" evidence="5">
    <location>
        <begin position="226"/>
        <end position="266"/>
    </location>
</feature>
<feature type="compositionally biased region" description="Polar residues" evidence="5">
    <location>
        <begin position="1"/>
        <end position="17"/>
    </location>
</feature>
<evidence type="ECO:0000256" key="5">
    <source>
        <dbReference type="SAM" id="MobiDB-lite"/>
    </source>
</evidence>
<dbReference type="PANTHER" id="PTHR10270">
    <property type="entry name" value="SOX TRANSCRIPTION FACTOR"/>
    <property type="match status" value="1"/>
</dbReference>
<dbReference type="Pfam" id="PF00505">
    <property type="entry name" value="HMG_box"/>
    <property type="match status" value="1"/>
</dbReference>
<accession>A0AAU9W4P7</accession>
<evidence type="ECO:0000259" key="6">
    <source>
        <dbReference type="PROSITE" id="PS50118"/>
    </source>
</evidence>
<organism evidence="7 8">
    <name type="scientific">Pocillopora meandrina</name>
    <dbReference type="NCBI Taxonomy" id="46732"/>
    <lineage>
        <taxon>Eukaryota</taxon>
        <taxon>Metazoa</taxon>
        <taxon>Cnidaria</taxon>
        <taxon>Anthozoa</taxon>
        <taxon>Hexacorallia</taxon>
        <taxon>Scleractinia</taxon>
        <taxon>Astrocoeniina</taxon>
        <taxon>Pocilloporidae</taxon>
        <taxon>Pocillopora</taxon>
    </lineage>
</organism>
<feature type="compositionally biased region" description="Low complexity" evidence="5">
    <location>
        <begin position="240"/>
        <end position="262"/>
    </location>
</feature>
<dbReference type="InterPro" id="IPR050140">
    <property type="entry name" value="SRY-related_HMG-box_TF-like"/>
</dbReference>
<evidence type="ECO:0000313" key="8">
    <source>
        <dbReference type="Proteomes" id="UP001159428"/>
    </source>
</evidence>
<sequence length="294" mass="32467">PSPTAKTTGINPINNFNDMGKQEEGHIKRPMNAFMVWSRGKRKQYAAINPRMHNSEISKRLGAEWKMLSQEEKEPFVAEAKRLQAIHIQEHPDYKYKPKRRKPKSLQKKELAAPMFSPYSAPMMAVDKFSTNQLPQTIAHSTALSADPMYSKINGAAAFHHSVSPGYPVIYPNVTAVNTHHSVTPPSRQLFASSLDTTHSFRAADVMSHNRALYTSQAFQTALPSQMQQRISSVDETRGASISSGASSSPTASSSDAPSKSSGYTVSTAELNGQRVWQPQQDLSRPVAYVPVLL</sequence>
<dbReference type="SMART" id="SM00398">
    <property type="entry name" value="HMG"/>
    <property type="match status" value="1"/>
</dbReference>
<dbReference type="GO" id="GO:0005634">
    <property type="term" value="C:nucleus"/>
    <property type="evidence" value="ECO:0007669"/>
    <property type="project" value="UniProtKB-SubCell"/>
</dbReference>
<keyword evidence="2 4" id="KW-0238">DNA-binding</keyword>
<dbReference type="GO" id="GO:0030154">
    <property type="term" value="P:cell differentiation"/>
    <property type="evidence" value="ECO:0007669"/>
    <property type="project" value="TreeGrafter"/>
</dbReference>
<dbReference type="PANTHER" id="PTHR10270:SF324">
    <property type="entry name" value="SOX DOMAIN-CONTAINING PROTEIN DICHAETE-RELATED"/>
    <property type="match status" value="1"/>
</dbReference>
<evidence type="ECO:0000256" key="3">
    <source>
        <dbReference type="ARBA" id="ARBA00023242"/>
    </source>
</evidence>
<dbReference type="SUPFAM" id="SSF47095">
    <property type="entry name" value="HMG-box"/>
    <property type="match status" value="1"/>
</dbReference>
<dbReference type="GO" id="GO:0000978">
    <property type="term" value="F:RNA polymerase II cis-regulatory region sequence-specific DNA binding"/>
    <property type="evidence" value="ECO:0007669"/>
    <property type="project" value="TreeGrafter"/>
</dbReference>
<comment type="subcellular location">
    <subcellularLocation>
        <location evidence="1">Nucleus</location>
    </subcellularLocation>
</comment>
<gene>
    <name evidence="7" type="ORF">PMEA_00028815</name>
</gene>
<reference evidence="7 8" key="1">
    <citation type="submission" date="2022-05" db="EMBL/GenBank/DDBJ databases">
        <authorList>
            <consortium name="Genoscope - CEA"/>
            <person name="William W."/>
        </authorList>
    </citation>
    <scope>NUCLEOTIDE SEQUENCE [LARGE SCALE GENOMIC DNA]</scope>
</reference>
<dbReference type="Gene3D" id="1.10.30.10">
    <property type="entry name" value="High mobility group box domain"/>
    <property type="match status" value="1"/>
</dbReference>
<evidence type="ECO:0000313" key="7">
    <source>
        <dbReference type="EMBL" id="CAH3042424.1"/>
    </source>
</evidence>
<keyword evidence="8" id="KW-1185">Reference proteome</keyword>
<keyword evidence="3 4" id="KW-0539">Nucleus</keyword>
<dbReference type="FunFam" id="1.10.30.10:FF:000002">
    <property type="entry name" value="transcription factor Sox-2"/>
    <property type="match status" value="1"/>
</dbReference>
<dbReference type="InterPro" id="IPR036910">
    <property type="entry name" value="HMG_box_dom_sf"/>
</dbReference>
<evidence type="ECO:0000256" key="4">
    <source>
        <dbReference type="PROSITE-ProRule" id="PRU00267"/>
    </source>
</evidence>
<evidence type="ECO:0000256" key="1">
    <source>
        <dbReference type="ARBA" id="ARBA00004123"/>
    </source>
</evidence>
<name>A0AAU9W4P7_9CNID</name>
<dbReference type="CDD" id="cd22028">
    <property type="entry name" value="HMG-box_SoxA_SoxB_SoxG"/>
    <property type="match status" value="1"/>
</dbReference>
<feature type="domain" description="HMG box" evidence="6">
    <location>
        <begin position="27"/>
        <end position="95"/>
    </location>
</feature>
<dbReference type="GO" id="GO:0001228">
    <property type="term" value="F:DNA-binding transcription activator activity, RNA polymerase II-specific"/>
    <property type="evidence" value="ECO:0007669"/>
    <property type="project" value="TreeGrafter"/>
</dbReference>
<evidence type="ECO:0000256" key="2">
    <source>
        <dbReference type="ARBA" id="ARBA00023125"/>
    </source>
</evidence>
<dbReference type="InterPro" id="IPR009071">
    <property type="entry name" value="HMG_box_dom"/>
</dbReference>
<comment type="caution">
    <text evidence="7">The sequence shown here is derived from an EMBL/GenBank/DDBJ whole genome shotgun (WGS) entry which is preliminary data.</text>
</comment>